<protein>
    <recommendedName>
        <fullName evidence="3">HTH psq-type domain-containing protein</fullName>
    </recommendedName>
</protein>
<name>A0A6A3GWK6_9STRA</name>
<gene>
    <name evidence="1" type="ORF">PR002_g29908</name>
</gene>
<dbReference type="EMBL" id="QXFU01006303">
    <property type="protein sequence ID" value="KAE8961411.1"/>
    <property type="molecule type" value="Genomic_DNA"/>
</dbReference>
<accession>A0A6A3GWK6</accession>
<comment type="caution">
    <text evidence="1">The sequence shown here is derived from an EMBL/GenBank/DDBJ whole genome shotgun (WGS) entry which is preliminary data.</text>
</comment>
<reference evidence="1 2" key="1">
    <citation type="submission" date="2018-09" db="EMBL/GenBank/DDBJ databases">
        <title>Genomic investigation of the strawberry pathogen Phytophthora fragariae indicates pathogenicity is determined by transcriptional variation in three key races.</title>
        <authorList>
            <person name="Adams T.M."/>
            <person name="Armitage A.D."/>
            <person name="Sobczyk M.K."/>
            <person name="Bates H.J."/>
            <person name="Dunwell J.M."/>
            <person name="Nellist C.F."/>
            <person name="Harrison R.J."/>
        </authorList>
    </citation>
    <scope>NUCLEOTIDE SEQUENCE [LARGE SCALE GENOMIC DNA]</scope>
    <source>
        <strain evidence="1 2">SCRP324</strain>
    </source>
</reference>
<evidence type="ECO:0008006" key="3">
    <source>
        <dbReference type="Google" id="ProtNLM"/>
    </source>
</evidence>
<evidence type="ECO:0000313" key="2">
    <source>
        <dbReference type="Proteomes" id="UP000435112"/>
    </source>
</evidence>
<organism evidence="1 2">
    <name type="scientific">Phytophthora rubi</name>
    <dbReference type="NCBI Taxonomy" id="129364"/>
    <lineage>
        <taxon>Eukaryota</taxon>
        <taxon>Sar</taxon>
        <taxon>Stramenopiles</taxon>
        <taxon>Oomycota</taxon>
        <taxon>Peronosporomycetes</taxon>
        <taxon>Peronosporales</taxon>
        <taxon>Peronosporaceae</taxon>
        <taxon>Phytophthora</taxon>
    </lineage>
</organism>
<dbReference type="Proteomes" id="UP000435112">
    <property type="component" value="Unassembled WGS sequence"/>
</dbReference>
<dbReference type="AlphaFoldDB" id="A0A6A3GWK6"/>
<sequence length="60" mass="6475">MAPKYTQAALDSAVQEVLDGTPATVVAEASKIPVTMIRKWVTNAKNGTTRKRRGPKPLLP</sequence>
<evidence type="ECO:0000313" key="1">
    <source>
        <dbReference type="EMBL" id="KAE8961411.1"/>
    </source>
</evidence>
<feature type="non-terminal residue" evidence="1">
    <location>
        <position position="60"/>
    </location>
</feature>
<proteinExistence type="predicted"/>
<dbReference type="OrthoDB" id="91777at2759"/>